<dbReference type="GO" id="GO:0005506">
    <property type="term" value="F:iron ion binding"/>
    <property type="evidence" value="ECO:0007669"/>
    <property type="project" value="InterPro"/>
</dbReference>
<evidence type="ECO:0000313" key="9">
    <source>
        <dbReference type="Proteomes" id="UP000199118"/>
    </source>
</evidence>
<dbReference type="InterPro" id="IPR006620">
    <property type="entry name" value="Pro_4_hyd_alph"/>
</dbReference>
<dbReference type="InterPro" id="IPR044862">
    <property type="entry name" value="Pro_4_hyd_alph_FE2OG_OXY"/>
</dbReference>
<dbReference type="InterPro" id="IPR005123">
    <property type="entry name" value="Oxoglu/Fe-dep_dioxygenase_dom"/>
</dbReference>
<dbReference type="Proteomes" id="UP000199118">
    <property type="component" value="Unassembled WGS sequence"/>
</dbReference>
<gene>
    <name evidence="8" type="ORF">SAMN05444336_101365</name>
</gene>
<evidence type="ECO:0000313" key="8">
    <source>
        <dbReference type="EMBL" id="SDW18945.1"/>
    </source>
</evidence>
<keyword evidence="3" id="KW-0847">Vitamin C</keyword>
<keyword evidence="2" id="KW-0479">Metal-binding</keyword>
<dbReference type="GO" id="GO:0031418">
    <property type="term" value="F:L-ascorbic acid binding"/>
    <property type="evidence" value="ECO:0007669"/>
    <property type="project" value="UniProtKB-KW"/>
</dbReference>
<evidence type="ECO:0000256" key="5">
    <source>
        <dbReference type="ARBA" id="ARBA00023002"/>
    </source>
</evidence>
<keyword evidence="5" id="KW-0560">Oxidoreductase</keyword>
<name>A0A1H2RI19_9RHOB</name>
<dbReference type="EMBL" id="FNMZ01000001">
    <property type="protein sequence ID" value="SDW18945.1"/>
    <property type="molecule type" value="Genomic_DNA"/>
</dbReference>
<keyword evidence="4" id="KW-0223">Dioxygenase</keyword>
<dbReference type="GO" id="GO:0051213">
    <property type="term" value="F:dioxygenase activity"/>
    <property type="evidence" value="ECO:0007669"/>
    <property type="project" value="UniProtKB-KW"/>
</dbReference>
<protein>
    <submittedName>
        <fullName evidence="8">PKHD-type hydroxylase</fullName>
    </submittedName>
</protein>
<dbReference type="Pfam" id="PF13640">
    <property type="entry name" value="2OG-FeII_Oxy_3"/>
    <property type="match status" value="1"/>
</dbReference>
<dbReference type="RefSeq" id="WP_092679421.1">
    <property type="nucleotide sequence ID" value="NZ_FNMZ01000001.1"/>
</dbReference>
<dbReference type="GO" id="GO:0016705">
    <property type="term" value="F:oxidoreductase activity, acting on paired donors, with incorporation or reduction of molecular oxygen"/>
    <property type="evidence" value="ECO:0007669"/>
    <property type="project" value="InterPro"/>
</dbReference>
<dbReference type="SMART" id="SM00702">
    <property type="entry name" value="P4Hc"/>
    <property type="match status" value="1"/>
</dbReference>
<keyword evidence="9" id="KW-1185">Reference proteome</keyword>
<accession>A0A1H2RI19</accession>
<dbReference type="STRING" id="356660.SAMN05444336_101365"/>
<comment type="cofactor">
    <cofactor evidence="1">
        <name>L-ascorbate</name>
        <dbReference type="ChEBI" id="CHEBI:38290"/>
    </cofactor>
</comment>
<evidence type="ECO:0000256" key="6">
    <source>
        <dbReference type="ARBA" id="ARBA00023004"/>
    </source>
</evidence>
<reference evidence="8 9" key="1">
    <citation type="submission" date="2016-10" db="EMBL/GenBank/DDBJ databases">
        <authorList>
            <person name="de Groot N.N."/>
        </authorList>
    </citation>
    <scope>NUCLEOTIDE SEQUENCE [LARGE SCALE GENOMIC DNA]</scope>
    <source>
        <strain evidence="8 9">DSM 17890</strain>
    </source>
</reference>
<feature type="domain" description="Fe2OG dioxygenase" evidence="7">
    <location>
        <begin position="81"/>
        <end position="179"/>
    </location>
</feature>
<keyword evidence="6" id="KW-0408">Iron</keyword>
<dbReference type="PROSITE" id="PS51471">
    <property type="entry name" value="FE2OG_OXY"/>
    <property type="match status" value="1"/>
</dbReference>
<sequence>MLTPVALPDLFSREDCARIIALAEGGALDEARLVGGRAVAEKRRARIAWLDDEGAASWVMARLMRAVADANRDGFGFDIEAFEERGQVALYEEAAGGGFDWHSDVGDGPLARRRKLTVVAQLSEDGDYEGGALEVNGDGAPRAASRAQGGGIAFPSFALHRVAPVTRGRRWSLTIWAHGAPFR</sequence>
<dbReference type="Gene3D" id="2.60.120.620">
    <property type="entry name" value="q2cbj1_9rhob like domain"/>
    <property type="match status" value="1"/>
</dbReference>
<organism evidence="8 9">
    <name type="scientific">Albimonas donghaensis</name>
    <dbReference type="NCBI Taxonomy" id="356660"/>
    <lineage>
        <taxon>Bacteria</taxon>
        <taxon>Pseudomonadati</taxon>
        <taxon>Pseudomonadota</taxon>
        <taxon>Alphaproteobacteria</taxon>
        <taxon>Rhodobacterales</taxon>
        <taxon>Paracoccaceae</taxon>
        <taxon>Albimonas</taxon>
    </lineage>
</organism>
<proteinExistence type="predicted"/>
<evidence type="ECO:0000256" key="1">
    <source>
        <dbReference type="ARBA" id="ARBA00001961"/>
    </source>
</evidence>
<evidence type="ECO:0000256" key="4">
    <source>
        <dbReference type="ARBA" id="ARBA00022964"/>
    </source>
</evidence>
<evidence type="ECO:0000256" key="3">
    <source>
        <dbReference type="ARBA" id="ARBA00022896"/>
    </source>
</evidence>
<evidence type="ECO:0000259" key="7">
    <source>
        <dbReference type="PROSITE" id="PS51471"/>
    </source>
</evidence>
<dbReference type="AlphaFoldDB" id="A0A1H2RI19"/>
<dbReference type="OrthoDB" id="9812472at2"/>
<evidence type="ECO:0000256" key="2">
    <source>
        <dbReference type="ARBA" id="ARBA00022723"/>
    </source>
</evidence>